<feature type="non-terminal residue" evidence="2">
    <location>
        <position position="1"/>
    </location>
</feature>
<dbReference type="AlphaFoldDB" id="A0A371D2E6"/>
<feature type="compositionally biased region" description="Basic and acidic residues" evidence="1">
    <location>
        <begin position="430"/>
        <end position="440"/>
    </location>
</feature>
<feature type="region of interest" description="Disordered" evidence="1">
    <location>
        <begin position="610"/>
        <end position="637"/>
    </location>
</feature>
<feature type="compositionally biased region" description="Polar residues" evidence="1">
    <location>
        <begin position="573"/>
        <end position="588"/>
    </location>
</feature>
<keyword evidence="3" id="KW-1185">Reference proteome</keyword>
<feature type="compositionally biased region" description="Polar residues" evidence="1">
    <location>
        <begin position="550"/>
        <end position="560"/>
    </location>
</feature>
<protein>
    <submittedName>
        <fullName evidence="2">Uncharacterized protein</fullName>
    </submittedName>
</protein>
<feature type="compositionally biased region" description="Pro residues" evidence="1">
    <location>
        <begin position="137"/>
        <end position="152"/>
    </location>
</feature>
<dbReference type="STRING" id="139420.A0A371D2E6"/>
<feature type="compositionally biased region" description="Low complexity" evidence="1">
    <location>
        <begin position="613"/>
        <end position="633"/>
    </location>
</feature>
<sequence>MSKKAAADSLWSFSLRSHNATDDCSSSDSDGEDDDPPQQDSGAASKLDPTSEEARLLEELDIGSRKDAASYKPNPWSIAKAHAATRPPKAGPPVKRKIDAPRTSKGPQRTVMDLLRQQNKKSSPASVQRRTTDGQTLPPPIRQRPGIPPGQAPEPVTAEDAHIPSDDTLVDAASIDVPCLSKLDEFFPPNTSLVTSPPRSPQMLARSDNADLRVPMTITPSLNPHSFRQPACILSMDVSARSTPSAPPHIPNPASSFQNRPVQGYPDAPPGRDLRTMLFKQPTSSQSSAPPSVHASHSALLPPPASRVRKSGPIPSSTREFTPIPRPPPFKREWTSPSLHSPPPGRRAYYDTSSHSRFHPQSSPVPRRAYSQVPEAGAYEGHHCLHPASSPIPCASTTRKRFTKQEQHCSPEPCSTFSRFALHPPSPRSPPREVSNDFRAPRVSARPRVRSPSMSPSPSPRRRVPNTRPKRDAYEAFSSPEANWSTIPTKKGRLKTSTKAGRPREATTKPFKMPVTLGSALSGRGEATERSSAKAKVTTYLPPPRKNRPQAETVSPTDGFSLSPFAYRPPRSPSKQQHASSSNVPTSPLFQPMAIRRAAAQPLSLSTYRCSTPAREPQRQPSPARPPHASASSDTLSSDGWPYDEWDAVDSTMPFDTPTLARRYPFVRRGVAERKLLSAETWDILGLPSCGVVFRDEWWTQ</sequence>
<reference evidence="2 3" key="1">
    <citation type="journal article" date="2018" name="Biotechnol. Biofuels">
        <title>Integrative visual omics of the white-rot fungus Polyporus brumalis exposes the biotechnological potential of its oxidative enzymes for delignifying raw plant biomass.</title>
        <authorList>
            <person name="Miyauchi S."/>
            <person name="Rancon A."/>
            <person name="Drula E."/>
            <person name="Hage H."/>
            <person name="Chaduli D."/>
            <person name="Favel A."/>
            <person name="Grisel S."/>
            <person name="Henrissat B."/>
            <person name="Herpoel-Gimbert I."/>
            <person name="Ruiz-Duenas F.J."/>
            <person name="Chevret D."/>
            <person name="Hainaut M."/>
            <person name="Lin J."/>
            <person name="Wang M."/>
            <person name="Pangilinan J."/>
            <person name="Lipzen A."/>
            <person name="Lesage-Meessen L."/>
            <person name="Navarro D."/>
            <person name="Riley R."/>
            <person name="Grigoriev I.V."/>
            <person name="Zhou S."/>
            <person name="Raouche S."/>
            <person name="Rosso M.N."/>
        </authorList>
    </citation>
    <scope>NUCLEOTIDE SEQUENCE [LARGE SCALE GENOMIC DNA]</scope>
    <source>
        <strain evidence="2 3">BRFM 1820</strain>
    </source>
</reference>
<proteinExistence type="predicted"/>
<evidence type="ECO:0000256" key="1">
    <source>
        <dbReference type="SAM" id="MobiDB-lite"/>
    </source>
</evidence>
<feature type="compositionally biased region" description="Polar residues" evidence="1">
    <location>
        <begin position="351"/>
        <end position="364"/>
    </location>
</feature>
<dbReference type="OrthoDB" id="3271131at2759"/>
<accession>A0A371D2E6</accession>
<dbReference type="Proteomes" id="UP000256964">
    <property type="component" value="Unassembled WGS sequence"/>
</dbReference>
<feature type="compositionally biased region" description="Polar residues" evidence="1">
    <location>
        <begin position="116"/>
        <end position="135"/>
    </location>
</feature>
<evidence type="ECO:0000313" key="3">
    <source>
        <dbReference type="Proteomes" id="UP000256964"/>
    </source>
</evidence>
<organism evidence="2 3">
    <name type="scientific">Lentinus brumalis</name>
    <dbReference type="NCBI Taxonomy" id="2498619"/>
    <lineage>
        <taxon>Eukaryota</taxon>
        <taxon>Fungi</taxon>
        <taxon>Dikarya</taxon>
        <taxon>Basidiomycota</taxon>
        <taxon>Agaricomycotina</taxon>
        <taxon>Agaricomycetes</taxon>
        <taxon>Polyporales</taxon>
        <taxon>Polyporaceae</taxon>
        <taxon>Lentinus</taxon>
    </lineage>
</organism>
<feature type="compositionally biased region" description="Basic and acidic residues" evidence="1">
    <location>
        <begin position="52"/>
        <end position="69"/>
    </location>
</feature>
<feature type="region of interest" description="Disordered" evidence="1">
    <location>
        <begin position="1"/>
        <end position="163"/>
    </location>
</feature>
<feature type="region of interest" description="Disordered" evidence="1">
    <location>
        <begin position="239"/>
        <end position="368"/>
    </location>
</feature>
<evidence type="ECO:0000313" key="2">
    <source>
        <dbReference type="EMBL" id="RDX46691.1"/>
    </source>
</evidence>
<dbReference type="EMBL" id="KZ857425">
    <property type="protein sequence ID" value="RDX46691.1"/>
    <property type="molecule type" value="Genomic_DNA"/>
</dbReference>
<feature type="compositionally biased region" description="Low complexity" evidence="1">
    <location>
        <begin position="441"/>
        <end position="456"/>
    </location>
</feature>
<gene>
    <name evidence="2" type="ORF">OH76DRAFT_1386311</name>
</gene>
<feature type="compositionally biased region" description="Low complexity" evidence="1">
    <location>
        <begin position="281"/>
        <end position="299"/>
    </location>
</feature>
<name>A0A371D2E6_9APHY</name>
<feature type="region of interest" description="Disordered" evidence="1">
    <location>
        <begin position="420"/>
        <end position="588"/>
    </location>
</feature>